<keyword evidence="5 6" id="KW-0238">DNA-binding</keyword>
<evidence type="ECO:0000256" key="3">
    <source>
        <dbReference type="ARBA" id="ARBA00022679"/>
    </source>
</evidence>
<keyword evidence="1 6" id="KW-1277">Toxin-antitoxin system</keyword>
<feature type="domain" description="DarT" evidence="7">
    <location>
        <begin position="20"/>
        <end position="205"/>
    </location>
</feature>
<feature type="binding site" evidence="6">
    <location>
        <begin position="24"/>
        <end position="26"/>
    </location>
    <ligand>
        <name>NAD(+)</name>
        <dbReference type="ChEBI" id="CHEBI:57540"/>
    </ligand>
</feature>
<dbReference type="InterPro" id="IPR029494">
    <property type="entry name" value="DarT"/>
</dbReference>
<evidence type="ECO:0000259" key="7">
    <source>
        <dbReference type="PROSITE" id="PS52018"/>
    </source>
</evidence>
<evidence type="ECO:0000313" key="9">
    <source>
        <dbReference type="Proteomes" id="UP001597506"/>
    </source>
</evidence>
<dbReference type="EMBL" id="JBHUMF010000031">
    <property type="protein sequence ID" value="MFD2682596.1"/>
    <property type="molecule type" value="Genomic_DNA"/>
</dbReference>
<name>A0ABW5RW73_9BACI</name>
<keyword evidence="3 6" id="KW-0808">Transferase</keyword>
<protein>
    <submittedName>
        <fullName evidence="8">DarT ssDNA thymidine ADP-ribosyltransferase family protein</fullName>
    </submittedName>
</protein>
<sequence length="214" mass="24813">MGNLVGEKAIQNFVNERGIKYLVHFTRIENLSSILDNGLIPVAPLSKTGIDYVNNDLYRIDDCEDANCLSIQFPNYKMFYSYRVEQPETDWVVLGIRKQVLWEKECLFCSENAASAKILTSPSEERRGIEGLMRLYEEYPGKPTRHEMNLISSYPTNPQAEVLVFDVIKPELIWGVAFQSKGQLDKYKTLIPSQVKVSVEPRLFSYRQDYENWR</sequence>
<keyword evidence="9" id="KW-1185">Reference proteome</keyword>
<feature type="active site" description="Proton acceptor" evidence="6">
    <location>
        <position position="59"/>
    </location>
</feature>
<dbReference type="PROSITE" id="PS52018">
    <property type="entry name" value="DART"/>
    <property type="match status" value="1"/>
</dbReference>
<evidence type="ECO:0000256" key="2">
    <source>
        <dbReference type="ARBA" id="ARBA00022676"/>
    </source>
</evidence>
<comment type="caution">
    <text evidence="6">Lacks conserved residue(s) required for the propagation of feature annotation.</text>
</comment>
<evidence type="ECO:0000256" key="4">
    <source>
        <dbReference type="ARBA" id="ARBA00022695"/>
    </source>
</evidence>
<evidence type="ECO:0000256" key="5">
    <source>
        <dbReference type="ARBA" id="ARBA00023125"/>
    </source>
</evidence>
<accession>A0ABW5RW73</accession>
<evidence type="ECO:0000313" key="8">
    <source>
        <dbReference type="EMBL" id="MFD2682596.1"/>
    </source>
</evidence>
<dbReference type="Pfam" id="PF14487">
    <property type="entry name" value="DarT"/>
    <property type="match status" value="1"/>
</dbReference>
<evidence type="ECO:0000256" key="6">
    <source>
        <dbReference type="PROSITE-ProRule" id="PRU01362"/>
    </source>
</evidence>
<organism evidence="8 9">
    <name type="scientific">Bacillus seohaeanensis</name>
    <dbReference type="NCBI Taxonomy" id="284580"/>
    <lineage>
        <taxon>Bacteria</taxon>
        <taxon>Bacillati</taxon>
        <taxon>Bacillota</taxon>
        <taxon>Bacilli</taxon>
        <taxon>Bacillales</taxon>
        <taxon>Bacillaceae</taxon>
        <taxon>Bacillus</taxon>
    </lineage>
</organism>
<comment type="catalytic activity">
    <reaction evidence="6">
        <text>a thymidine in DNA + NAD(+) = an N-(ADP-alpha-D-ribosyl)-thymidine in DNA + nicotinamide + H(+)</text>
        <dbReference type="Rhea" id="RHEA:71651"/>
        <dbReference type="Rhea" id="RHEA-COMP:13556"/>
        <dbReference type="Rhea" id="RHEA-COMP:18051"/>
        <dbReference type="ChEBI" id="CHEBI:15378"/>
        <dbReference type="ChEBI" id="CHEBI:17154"/>
        <dbReference type="ChEBI" id="CHEBI:57540"/>
        <dbReference type="ChEBI" id="CHEBI:137386"/>
        <dbReference type="ChEBI" id="CHEBI:191199"/>
    </reaction>
</comment>
<dbReference type="Proteomes" id="UP001597506">
    <property type="component" value="Unassembled WGS sequence"/>
</dbReference>
<keyword evidence="4 6" id="KW-0548">Nucleotidyltransferase</keyword>
<reference evidence="9" key="1">
    <citation type="journal article" date="2019" name="Int. J. Syst. Evol. Microbiol.">
        <title>The Global Catalogue of Microorganisms (GCM) 10K type strain sequencing project: providing services to taxonomists for standard genome sequencing and annotation.</title>
        <authorList>
            <consortium name="The Broad Institute Genomics Platform"/>
            <consortium name="The Broad Institute Genome Sequencing Center for Infectious Disease"/>
            <person name="Wu L."/>
            <person name="Ma J."/>
        </authorList>
    </citation>
    <scope>NUCLEOTIDE SEQUENCE [LARGE SCALE GENOMIC DNA]</scope>
    <source>
        <strain evidence="9">KCTC 3913</strain>
    </source>
</reference>
<comment type="caution">
    <text evidence="8">The sequence shown here is derived from an EMBL/GenBank/DDBJ whole genome shotgun (WGS) entry which is preliminary data.</text>
</comment>
<gene>
    <name evidence="8" type="ORF">ACFSUL_17800</name>
</gene>
<feature type="binding site" evidence="6">
    <location>
        <position position="59"/>
    </location>
    <ligand>
        <name>NAD(+)</name>
        <dbReference type="ChEBI" id="CHEBI:57540"/>
    </ligand>
</feature>
<keyword evidence="2 6" id="KW-0328">Glycosyltransferase</keyword>
<evidence type="ECO:0000256" key="1">
    <source>
        <dbReference type="ARBA" id="ARBA00022649"/>
    </source>
</evidence>
<feature type="active site" evidence="6">
    <location>
        <position position="161"/>
    </location>
</feature>
<dbReference type="RefSeq" id="WP_377937244.1">
    <property type="nucleotide sequence ID" value="NZ_JBHUMF010000031.1"/>
</dbReference>
<proteinExistence type="inferred from homology"/>
<comment type="similarity">
    <text evidence="6">Belongs to the DarT ADP-ribosyltransferase family.</text>
</comment>